<evidence type="ECO:0000256" key="1">
    <source>
        <dbReference type="ARBA" id="ARBA00022723"/>
    </source>
</evidence>
<sequence length="821" mass="89242">MNLSMLLQPIPSASVAADPMKSMGLSNLARKLDSIPLPGISSLRPNSVGHSKNSAPLRNVGVSEVVVRPDHLAHSHGRAMYGKLPHSHKLSAKSSARRSRKTSSAAGTPLPLSALAEVYLPEASTLSRTGLFTPIPEDLYTSAPTDQSSQLTVSALDTSKHDVDPASHHRPESASPARAPARSDSPMRTRGSARNSRQSSRRVDTKPAQEVVVPPPEPVPVTTVENWAQCENCKKWRRLPASVNTDNLPDLWVCSLNIWDPLRNSCDVPEETVNDINHDSSALQVELPLDVADSKVSVPIRPVTVTHTGGRSHSDRLMDHEVLEMLFSSNRDHPLHNRLTIHSLDKNSLLAAELPHEIVSLEEPPSAATMGLSTLVGHDPNDLIRPEDDLIKEDNIPRDDGVLSIGFASKTHWPSQDNDASTIDSAEDLDSNGKAPVSILSTMFPQLAMQVSKLDKPTVPSRTRRSSKLEKSLESKLTNKKNSNVNALSAMNHEDISGIFTSFANRTIKTDTAVPKTHCLLEQKLRSSTLPMDSFLQPLSMLAIPLVYPNTDASKDHTTPRQTRYSSRSSRQLETPRSSEPDLVPSKPDSKRKTPTRGSKTSTSDRHLRKLRDDYVRSSTGKSHSNKLAPQQDDLDYLREPKRHSRRTNSRYARPYRDTPDLAATLSMDIPLDIVNSAIEGYDNSNHAVATSGHVPRNHVEPNNANMAPPTGRVPTSNAAPTSGTGPTNTPLDQVGSILLAELSTPIDYVPPSGVAASITPRDTNPFGLSRAMELLTQPIDMAAVPPASTANSSGSQQPACTFPTPPDAVLNFDKLSKPIF</sequence>
<dbReference type="OrthoDB" id="366391at2759"/>
<feature type="compositionally biased region" description="Low complexity" evidence="4">
    <location>
        <begin position="560"/>
        <end position="570"/>
    </location>
</feature>
<keyword evidence="7" id="KW-1185">Reference proteome</keyword>
<dbReference type="Proteomes" id="UP001057455">
    <property type="component" value="Unassembled WGS sequence"/>
</dbReference>
<dbReference type="InterPro" id="IPR055300">
    <property type="entry name" value="CWZF3/5/7"/>
</dbReference>
<feature type="region of interest" description="Disordered" evidence="4">
    <location>
        <begin position="787"/>
        <end position="806"/>
    </location>
</feature>
<dbReference type="Pfam" id="PF07496">
    <property type="entry name" value="zf-CW"/>
    <property type="match status" value="1"/>
</dbReference>
<accession>A0A9W5T8X3</accession>
<dbReference type="InterPro" id="IPR011124">
    <property type="entry name" value="Znf_CW"/>
</dbReference>
<keyword evidence="3" id="KW-0862">Zinc</keyword>
<feature type="region of interest" description="Disordered" evidence="4">
    <location>
        <begin position="160"/>
        <end position="217"/>
    </location>
</feature>
<dbReference type="AlphaFoldDB" id="A0A9W5T8X3"/>
<feature type="compositionally biased region" description="Polar residues" evidence="4">
    <location>
        <begin position="789"/>
        <end position="800"/>
    </location>
</feature>
<dbReference type="PROSITE" id="PS51050">
    <property type="entry name" value="ZF_CW"/>
    <property type="match status" value="1"/>
</dbReference>
<evidence type="ECO:0000259" key="5">
    <source>
        <dbReference type="PROSITE" id="PS51050"/>
    </source>
</evidence>
<protein>
    <submittedName>
        <fullName evidence="6">CW-type Zinc Finger protein</fullName>
    </submittedName>
</protein>
<feature type="region of interest" description="Disordered" evidence="4">
    <location>
        <begin position="550"/>
        <end position="654"/>
    </location>
</feature>
<proteinExistence type="predicted"/>
<dbReference type="GO" id="GO:0008270">
    <property type="term" value="F:zinc ion binding"/>
    <property type="evidence" value="ECO:0007669"/>
    <property type="project" value="UniProtKB-KW"/>
</dbReference>
<feature type="domain" description="CW-type" evidence="5">
    <location>
        <begin position="221"/>
        <end position="274"/>
    </location>
</feature>
<evidence type="ECO:0000313" key="6">
    <source>
        <dbReference type="EMBL" id="GFE52985.1"/>
    </source>
</evidence>
<keyword evidence="1" id="KW-0479">Metal-binding</keyword>
<feature type="compositionally biased region" description="Basic and acidic residues" evidence="4">
    <location>
        <begin position="603"/>
        <end position="616"/>
    </location>
</feature>
<feature type="compositionally biased region" description="Polar residues" evidence="4">
    <location>
        <begin position="714"/>
        <end position="729"/>
    </location>
</feature>
<dbReference type="Gene3D" id="3.30.40.100">
    <property type="match status" value="1"/>
</dbReference>
<dbReference type="EMBL" id="BLIY01000003">
    <property type="protein sequence ID" value="GFE52985.1"/>
    <property type="molecule type" value="Genomic_DNA"/>
</dbReference>
<comment type="caution">
    <text evidence="6">The sequence shown here is derived from an EMBL/GenBank/DDBJ whole genome shotgun (WGS) entry which is preliminary data.</text>
</comment>
<dbReference type="PANTHER" id="PTHR46524">
    <property type="entry name" value="CW-TYPE ZINC FINGER"/>
    <property type="match status" value="1"/>
</dbReference>
<feature type="region of interest" description="Disordered" evidence="4">
    <location>
        <begin position="79"/>
        <end position="108"/>
    </location>
</feature>
<feature type="compositionally biased region" description="Low complexity" evidence="4">
    <location>
        <begin position="173"/>
        <end position="188"/>
    </location>
</feature>
<evidence type="ECO:0000313" key="7">
    <source>
        <dbReference type="Proteomes" id="UP001057455"/>
    </source>
</evidence>
<evidence type="ECO:0000256" key="3">
    <source>
        <dbReference type="ARBA" id="ARBA00022833"/>
    </source>
</evidence>
<name>A0A9W5T8X3_BABOV</name>
<feature type="region of interest" description="Disordered" evidence="4">
    <location>
        <begin position="453"/>
        <end position="478"/>
    </location>
</feature>
<dbReference type="PANTHER" id="PTHR46524:SF7">
    <property type="entry name" value="CW-TYPE ZINC FINGER"/>
    <property type="match status" value="1"/>
</dbReference>
<feature type="compositionally biased region" description="Basic and acidic residues" evidence="4">
    <location>
        <begin position="160"/>
        <end position="172"/>
    </location>
</feature>
<evidence type="ECO:0000256" key="4">
    <source>
        <dbReference type="SAM" id="MobiDB-lite"/>
    </source>
</evidence>
<evidence type="ECO:0000256" key="2">
    <source>
        <dbReference type="ARBA" id="ARBA00022771"/>
    </source>
</evidence>
<feature type="compositionally biased region" description="Basic residues" evidence="4">
    <location>
        <begin position="85"/>
        <end position="101"/>
    </location>
</feature>
<reference evidence="6" key="1">
    <citation type="submission" date="2019-12" db="EMBL/GenBank/DDBJ databases">
        <title>Genome sequence of Babesia ovis.</title>
        <authorList>
            <person name="Yamagishi J."/>
            <person name="Sevinc F."/>
            <person name="Xuan X."/>
        </authorList>
    </citation>
    <scope>NUCLEOTIDE SEQUENCE</scope>
    <source>
        <strain evidence="6">Selcuk</strain>
    </source>
</reference>
<gene>
    <name evidence="6" type="ORF">BaOVIS_003890</name>
</gene>
<keyword evidence="2" id="KW-0863">Zinc-finger</keyword>
<feature type="region of interest" description="Disordered" evidence="4">
    <location>
        <begin position="703"/>
        <end position="729"/>
    </location>
</feature>
<feature type="compositionally biased region" description="Polar residues" evidence="4">
    <location>
        <begin position="617"/>
        <end position="629"/>
    </location>
</feature>
<organism evidence="6 7">
    <name type="scientific">Babesia ovis</name>
    <dbReference type="NCBI Taxonomy" id="5869"/>
    <lineage>
        <taxon>Eukaryota</taxon>
        <taxon>Sar</taxon>
        <taxon>Alveolata</taxon>
        <taxon>Apicomplexa</taxon>
        <taxon>Aconoidasida</taxon>
        <taxon>Piroplasmida</taxon>
        <taxon>Babesiidae</taxon>
        <taxon>Babesia</taxon>
    </lineage>
</organism>